<keyword evidence="3 6" id="KW-0479">Metal-binding</keyword>
<keyword evidence="4" id="KW-0249">Electron transport</keyword>
<comment type="caution">
    <text evidence="10">The sequence shown here is derived from an EMBL/GenBank/DDBJ whole genome shotgun (WGS) entry which is preliminary data.</text>
</comment>
<keyword evidence="8" id="KW-0732">Signal</keyword>
<organism evidence="10 11">
    <name type="scientific">endosymbiont of Escarpia spicata</name>
    <dbReference type="NCBI Taxonomy" id="2200908"/>
    <lineage>
        <taxon>Bacteria</taxon>
        <taxon>Pseudomonadati</taxon>
        <taxon>Pseudomonadota</taxon>
        <taxon>Gammaproteobacteria</taxon>
        <taxon>sulfur-oxidizing symbionts</taxon>
    </lineage>
</organism>
<dbReference type="PANTHER" id="PTHR33751:SF9">
    <property type="entry name" value="CYTOCHROME C4"/>
    <property type="match status" value="1"/>
</dbReference>
<proteinExistence type="predicted"/>
<reference evidence="10 11" key="1">
    <citation type="journal article" date="2018" name="ISME J.">
        <title>Endosymbiont genomes yield clues of tubeworm success.</title>
        <authorList>
            <person name="Li Y."/>
            <person name="Liles M.R."/>
            <person name="Halanych K.M."/>
        </authorList>
    </citation>
    <scope>NUCLEOTIDE SEQUENCE [LARGE SCALE GENOMIC DNA]</scope>
    <source>
        <strain evidence="10">A1462</strain>
    </source>
</reference>
<evidence type="ECO:0000256" key="7">
    <source>
        <dbReference type="SAM" id="MobiDB-lite"/>
    </source>
</evidence>
<dbReference type="InterPro" id="IPR036909">
    <property type="entry name" value="Cyt_c-like_dom_sf"/>
</dbReference>
<name>A0A370DER5_9GAMM</name>
<feature type="signal peptide" evidence="8">
    <location>
        <begin position="1"/>
        <end position="24"/>
    </location>
</feature>
<dbReference type="PROSITE" id="PS51257">
    <property type="entry name" value="PROKAR_LIPOPROTEIN"/>
    <property type="match status" value="1"/>
</dbReference>
<evidence type="ECO:0000256" key="2">
    <source>
        <dbReference type="ARBA" id="ARBA00022617"/>
    </source>
</evidence>
<evidence type="ECO:0000256" key="8">
    <source>
        <dbReference type="SAM" id="SignalP"/>
    </source>
</evidence>
<dbReference type="Gene3D" id="1.10.760.10">
    <property type="entry name" value="Cytochrome c-like domain"/>
    <property type="match status" value="2"/>
</dbReference>
<accession>A0A370DER5</accession>
<dbReference type="InterPro" id="IPR009056">
    <property type="entry name" value="Cyt_c-like_dom"/>
</dbReference>
<evidence type="ECO:0000313" key="11">
    <source>
        <dbReference type="Proteomes" id="UP000254771"/>
    </source>
</evidence>
<dbReference type="PANTHER" id="PTHR33751">
    <property type="entry name" value="CBB3-TYPE CYTOCHROME C OXIDASE SUBUNIT FIXP"/>
    <property type="match status" value="1"/>
</dbReference>
<keyword evidence="5 6" id="KW-0408">Iron</keyword>
<dbReference type="AlphaFoldDB" id="A0A370DER5"/>
<sequence>MTFRLCAVIAALLLTACSVPPKEAQKPLPAVPQANTETTPELMDGADGETLAGGCFGCHGFEGRSLGPATPSIAGLSENYFIEVMEAYRRGDRFSTVMGRILPGYTPDEVRRMAGYFSSREQRPPMQKTDWRLVDRGAILHRRYCEKCHGEAGSDPEDNAGRLAGQWKPYLRWTLKDYLVGVNRAERGMSKKFTQNDAKTGRRESGSTGQLLRETTLNPIVTKKA</sequence>
<evidence type="ECO:0000256" key="5">
    <source>
        <dbReference type="ARBA" id="ARBA00023004"/>
    </source>
</evidence>
<evidence type="ECO:0000256" key="6">
    <source>
        <dbReference type="PROSITE-ProRule" id="PRU00433"/>
    </source>
</evidence>
<gene>
    <name evidence="10" type="ORF">DIZ78_15220</name>
</gene>
<dbReference type="GO" id="GO:0046872">
    <property type="term" value="F:metal ion binding"/>
    <property type="evidence" value="ECO:0007669"/>
    <property type="project" value="UniProtKB-KW"/>
</dbReference>
<dbReference type="GO" id="GO:0020037">
    <property type="term" value="F:heme binding"/>
    <property type="evidence" value="ECO:0007669"/>
    <property type="project" value="InterPro"/>
</dbReference>
<dbReference type="SUPFAM" id="SSF46626">
    <property type="entry name" value="Cytochrome c"/>
    <property type="match status" value="2"/>
</dbReference>
<protein>
    <submittedName>
        <fullName evidence="10">Cytochrome c4</fullName>
    </submittedName>
</protein>
<keyword evidence="1" id="KW-0813">Transport</keyword>
<feature type="chain" id="PRO_5016629448" evidence="8">
    <location>
        <begin position="25"/>
        <end position="225"/>
    </location>
</feature>
<feature type="region of interest" description="Disordered" evidence="7">
    <location>
        <begin position="191"/>
        <end position="212"/>
    </location>
</feature>
<keyword evidence="11" id="KW-1185">Reference proteome</keyword>
<dbReference type="Proteomes" id="UP000254771">
    <property type="component" value="Unassembled WGS sequence"/>
</dbReference>
<evidence type="ECO:0000256" key="3">
    <source>
        <dbReference type="ARBA" id="ARBA00022723"/>
    </source>
</evidence>
<evidence type="ECO:0000313" key="10">
    <source>
        <dbReference type="EMBL" id="RDH83343.1"/>
    </source>
</evidence>
<evidence type="ECO:0000256" key="4">
    <source>
        <dbReference type="ARBA" id="ARBA00022982"/>
    </source>
</evidence>
<dbReference type="InterPro" id="IPR050597">
    <property type="entry name" value="Cytochrome_c_Oxidase_Subunit"/>
</dbReference>
<dbReference type="PROSITE" id="PS51007">
    <property type="entry name" value="CYTC"/>
    <property type="match status" value="1"/>
</dbReference>
<evidence type="ECO:0000259" key="9">
    <source>
        <dbReference type="PROSITE" id="PS51007"/>
    </source>
</evidence>
<dbReference type="EMBL" id="QFXE01000020">
    <property type="protein sequence ID" value="RDH83343.1"/>
    <property type="molecule type" value="Genomic_DNA"/>
</dbReference>
<evidence type="ECO:0000256" key="1">
    <source>
        <dbReference type="ARBA" id="ARBA00022448"/>
    </source>
</evidence>
<dbReference type="GO" id="GO:0009055">
    <property type="term" value="F:electron transfer activity"/>
    <property type="evidence" value="ECO:0007669"/>
    <property type="project" value="InterPro"/>
</dbReference>
<feature type="domain" description="Cytochrome c" evidence="9">
    <location>
        <begin position="43"/>
        <end position="121"/>
    </location>
</feature>
<keyword evidence="2 6" id="KW-0349">Heme</keyword>